<dbReference type="PRINTS" id="PR00120">
    <property type="entry name" value="HATPASE"/>
</dbReference>
<dbReference type="Pfam" id="PF00689">
    <property type="entry name" value="Cation_ATPase_C"/>
    <property type="match status" value="1"/>
</dbReference>
<evidence type="ECO:0000313" key="26">
    <source>
        <dbReference type="EMBL" id="SMY26836.1"/>
    </source>
</evidence>
<dbReference type="InterPro" id="IPR020556">
    <property type="entry name" value="Amidase_CS"/>
</dbReference>
<feature type="transmembrane region" description="Helical" evidence="24">
    <location>
        <begin position="811"/>
        <end position="832"/>
    </location>
</feature>
<dbReference type="PROSITE" id="PS00154">
    <property type="entry name" value="ATPASE_E1_E2"/>
    <property type="match status" value="1"/>
</dbReference>
<keyword evidence="15" id="KW-0915">Sodium</keyword>
<feature type="transmembrane region" description="Helical" evidence="24">
    <location>
        <begin position="134"/>
        <end position="154"/>
    </location>
</feature>
<feature type="compositionally biased region" description="Low complexity" evidence="23">
    <location>
        <begin position="42"/>
        <end position="51"/>
    </location>
</feature>
<keyword evidence="12" id="KW-0630">Potassium</keyword>
<accession>A0A1Y6LR23</accession>
<keyword evidence="14 24" id="KW-1133">Transmembrane helix</keyword>
<dbReference type="InterPro" id="IPR006068">
    <property type="entry name" value="ATPase_P-typ_cation-transptr_C"/>
</dbReference>
<dbReference type="EMBL" id="LT882683">
    <property type="protein sequence ID" value="SMY26836.1"/>
    <property type="molecule type" value="Genomic_DNA"/>
</dbReference>
<evidence type="ECO:0000256" key="19">
    <source>
        <dbReference type="ARBA" id="ARBA00035017"/>
    </source>
</evidence>
<keyword evidence="13" id="KW-1278">Translocase</keyword>
<dbReference type="SUPFAM" id="SSF75304">
    <property type="entry name" value="Amidase signature (AS) enzymes"/>
    <property type="match status" value="1"/>
</dbReference>
<keyword evidence="11" id="KW-0460">Magnesium</keyword>
<dbReference type="GO" id="GO:0005524">
    <property type="term" value="F:ATP binding"/>
    <property type="evidence" value="ECO:0007669"/>
    <property type="project" value="UniProtKB-KW"/>
</dbReference>
<keyword evidence="5" id="KW-1003">Cell membrane</keyword>
<dbReference type="InterPro" id="IPR001757">
    <property type="entry name" value="P_typ_ATPase"/>
</dbReference>
<dbReference type="PANTHER" id="PTHR42861">
    <property type="entry name" value="CALCIUM-TRANSPORTING ATPASE"/>
    <property type="match status" value="1"/>
</dbReference>
<dbReference type="SUPFAM" id="SSF81665">
    <property type="entry name" value="Calcium ATPase, transmembrane domain M"/>
    <property type="match status" value="1"/>
</dbReference>
<dbReference type="InterPro" id="IPR036412">
    <property type="entry name" value="HAD-like_sf"/>
</dbReference>
<dbReference type="Pfam" id="PF13246">
    <property type="entry name" value="Cation_ATPase"/>
    <property type="match status" value="1"/>
</dbReference>
<dbReference type="InterPro" id="IPR008250">
    <property type="entry name" value="ATPase_P-typ_transduc_dom_A_sf"/>
</dbReference>
<evidence type="ECO:0000256" key="11">
    <source>
        <dbReference type="ARBA" id="ARBA00022842"/>
    </source>
</evidence>
<keyword evidence="8" id="KW-0479">Metal-binding</keyword>
<dbReference type="InterPro" id="IPR021858">
    <property type="entry name" value="Fun_TF"/>
</dbReference>
<dbReference type="SUPFAM" id="SSF56784">
    <property type="entry name" value="HAD-like"/>
    <property type="match status" value="1"/>
</dbReference>
<comment type="similarity">
    <text evidence="3">Belongs to the amidase family.</text>
</comment>
<dbReference type="SFLD" id="SFLDG00002">
    <property type="entry name" value="C1.7:_P-type_atpase_like"/>
    <property type="match status" value="1"/>
</dbReference>
<evidence type="ECO:0000256" key="6">
    <source>
        <dbReference type="ARBA" id="ARBA00022538"/>
    </source>
</evidence>
<gene>
    <name evidence="26" type="ORF">ZT1A5_G8280</name>
</gene>
<dbReference type="GO" id="GO:0005886">
    <property type="term" value="C:plasma membrane"/>
    <property type="evidence" value="ECO:0007669"/>
    <property type="project" value="UniProtKB-SubCell"/>
</dbReference>
<comment type="catalytic activity">
    <reaction evidence="22">
        <text>Na(+)(in) + ATP + H2O = Na(+)(out) + ADP + phosphate + H(+)</text>
        <dbReference type="Rhea" id="RHEA:14633"/>
        <dbReference type="ChEBI" id="CHEBI:15377"/>
        <dbReference type="ChEBI" id="CHEBI:15378"/>
        <dbReference type="ChEBI" id="CHEBI:29101"/>
        <dbReference type="ChEBI" id="CHEBI:30616"/>
        <dbReference type="ChEBI" id="CHEBI:43474"/>
        <dbReference type="ChEBI" id="CHEBI:456216"/>
        <dbReference type="EC" id="7.2.2.3"/>
    </reaction>
    <physiologicalReaction direction="left-to-right" evidence="22">
        <dbReference type="Rhea" id="RHEA:14634"/>
    </physiologicalReaction>
</comment>
<comment type="cofactor">
    <cofactor evidence="1">
        <name>Mg(2+)</name>
        <dbReference type="ChEBI" id="CHEBI:18420"/>
    </cofactor>
</comment>
<keyword evidence="9" id="KW-0547">Nucleotide-binding</keyword>
<dbReference type="Pfam" id="PF00690">
    <property type="entry name" value="Cation_ATPase_N"/>
    <property type="match status" value="1"/>
</dbReference>
<dbReference type="InterPro" id="IPR023299">
    <property type="entry name" value="ATPase_P-typ_cyto_dom_N"/>
</dbReference>
<dbReference type="Pfam" id="PF00122">
    <property type="entry name" value="E1-E2_ATPase"/>
    <property type="match status" value="1"/>
</dbReference>
<dbReference type="NCBIfam" id="TIGR01494">
    <property type="entry name" value="ATPase_P-type"/>
    <property type="match status" value="2"/>
</dbReference>
<evidence type="ECO:0000256" key="22">
    <source>
        <dbReference type="ARBA" id="ARBA00049499"/>
    </source>
</evidence>
<dbReference type="FunFam" id="1.20.1110.10:FF:000020">
    <property type="entry name" value="Sodium ion P-type ATPase"/>
    <property type="match status" value="1"/>
</dbReference>
<feature type="transmembrane region" description="Helical" evidence="24">
    <location>
        <begin position="349"/>
        <end position="371"/>
    </location>
</feature>
<evidence type="ECO:0000256" key="5">
    <source>
        <dbReference type="ARBA" id="ARBA00022475"/>
    </source>
</evidence>
<dbReference type="EC" id="7.2.2.3" evidence="20"/>
<keyword evidence="10" id="KW-0067">ATP-binding</keyword>
<dbReference type="PRINTS" id="PR00119">
    <property type="entry name" value="CATATPASE"/>
</dbReference>
<keyword evidence="18" id="KW-0739">Sodium transport</keyword>
<evidence type="ECO:0000256" key="10">
    <source>
        <dbReference type="ARBA" id="ARBA00022840"/>
    </source>
</evidence>
<evidence type="ECO:0000256" key="20">
    <source>
        <dbReference type="ARBA" id="ARBA00035029"/>
    </source>
</evidence>
<dbReference type="InterPro" id="IPR044492">
    <property type="entry name" value="P_typ_ATPase_HD_dom"/>
</dbReference>
<feature type="transmembrane region" description="Helical" evidence="24">
    <location>
        <begin position="844"/>
        <end position="865"/>
    </location>
</feature>
<keyword evidence="4" id="KW-0813">Transport</keyword>
<keyword evidence="7 24" id="KW-0812">Transmembrane</keyword>
<evidence type="ECO:0000256" key="15">
    <source>
        <dbReference type="ARBA" id="ARBA00023053"/>
    </source>
</evidence>
<name>A0A1Y6LR23_ZYMTR</name>
<dbReference type="SUPFAM" id="SSF81660">
    <property type="entry name" value="Metal cation-transporting ATPase, ATP-binding domain N"/>
    <property type="match status" value="1"/>
</dbReference>
<dbReference type="GO" id="GO:0016887">
    <property type="term" value="F:ATP hydrolysis activity"/>
    <property type="evidence" value="ECO:0007669"/>
    <property type="project" value="InterPro"/>
</dbReference>
<evidence type="ECO:0000256" key="4">
    <source>
        <dbReference type="ARBA" id="ARBA00022448"/>
    </source>
</evidence>
<comment type="similarity">
    <text evidence="19">Belongs to the cation transport ATPase (P-type) (TC 3.A.3) family. Type IID subfamily.</text>
</comment>
<feature type="compositionally biased region" description="Basic and acidic residues" evidence="23">
    <location>
        <begin position="54"/>
        <end position="63"/>
    </location>
</feature>
<feature type="transmembrane region" description="Helical" evidence="24">
    <location>
        <begin position="1021"/>
        <end position="1040"/>
    </location>
</feature>
<dbReference type="SUPFAM" id="SSF81653">
    <property type="entry name" value="Calcium ATPase, transduction domain A"/>
    <property type="match status" value="1"/>
</dbReference>
<evidence type="ECO:0000256" key="17">
    <source>
        <dbReference type="ARBA" id="ARBA00023136"/>
    </source>
</evidence>
<dbReference type="FunFam" id="1.20.1110.10:FF:000015">
    <property type="entry name" value="Sodium ion P-type ATPase"/>
    <property type="match status" value="1"/>
</dbReference>
<evidence type="ECO:0000256" key="21">
    <source>
        <dbReference type="ARBA" id="ARBA00048599"/>
    </source>
</evidence>
<evidence type="ECO:0000256" key="1">
    <source>
        <dbReference type="ARBA" id="ARBA00001946"/>
    </source>
</evidence>
<dbReference type="Gene3D" id="1.20.1110.10">
    <property type="entry name" value="Calcium-transporting ATPase, transmembrane domain"/>
    <property type="match status" value="1"/>
</dbReference>
<evidence type="ECO:0000256" key="13">
    <source>
        <dbReference type="ARBA" id="ARBA00022967"/>
    </source>
</evidence>
<dbReference type="SFLD" id="SFLDS00003">
    <property type="entry name" value="Haloacid_Dehalogenase"/>
    <property type="match status" value="1"/>
</dbReference>
<dbReference type="SMART" id="SM00831">
    <property type="entry name" value="Cation_ATPase_N"/>
    <property type="match status" value="1"/>
</dbReference>
<dbReference type="Pfam" id="PF01425">
    <property type="entry name" value="Amidase"/>
    <property type="match status" value="1"/>
</dbReference>
<evidence type="ECO:0000313" key="27">
    <source>
        <dbReference type="Proteomes" id="UP000215453"/>
    </source>
</evidence>
<evidence type="ECO:0000256" key="23">
    <source>
        <dbReference type="SAM" id="MobiDB-lite"/>
    </source>
</evidence>
<dbReference type="InterPro" id="IPR036928">
    <property type="entry name" value="AS_sf"/>
</dbReference>
<keyword evidence="16" id="KW-0406">Ion transport</keyword>
<feature type="transmembrane region" description="Helical" evidence="24">
    <location>
        <begin position="160"/>
        <end position="179"/>
    </location>
</feature>
<feature type="region of interest" description="Disordered" evidence="23">
    <location>
        <begin position="1"/>
        <end position="77"/>
    </location>
</feature>
<evidence type="ECO:0000256" key="9">
    <source>
        <dbReference type="ARBA" id="ARBA00022741"/>
    </source>
</evidence>
<dbReference type="InterPro" id="IPR023214">
    <property type="entry name" value="HAD_sf"/>
</dbReference>
<dbReference type="Proteomes" id="UP000215453">
    <property type="component" value="Chromosome 8"/>
</dbReference>
<evidence type="ECO:0000256" key="12">
    <source>
        <dbReference type="ARBA" id="ARBA00022958"/>
    </source>
</evidence>
<sequence length="2111" mass="229531">MEKSPVASSFDVESHSTPHQHGGGLPAPDDSGNVDDPPPIPSAGSSSVGSVLLKNEKDVDGARRTNNSSIISIDPNDGTSEIHARAHALPADTVASILGTDTDNGLSTTEVAHRQEQYGSNRLQTSGSVIWWRILLRQVSNSLTLVLVIAMALSFGTNDWIEGGVITAVICLNVVVGFFQDYRAEQTIASLLAMAAPVCKVIRDNGTLLSIKAEELVPGDVIQLGIGDIVAADLRLTSTINFANDEALLTGESKPSVKDAEYLSDRLDTPIGDRINIAYSSTTVTRGRGQGIVIGTGMSTEIGKIALLLQDKKEVSTGPWYQRAGKRSLTAIKNVLGLVGTPLQVKLSWFALFLFGLAIVLAIIVFAVNLFDIDDETLIYGICVSVAVIPESLIAVLTITMAVGSKAMAKGNVIIRKMGALEAIGGVTNICSDKTGTLTQGKMMARKAFLPSGRMLQVFNESNPLNPTAGEIRLGDKTLSASDIANDMELQRAFQIMSLCNVSTVTAPSGDENQWTATGEPTEIALQVMAMRVKCGKQDTLSRDGLRLLTEHSFDSAVKRMSAVYANQANRELVTFTKGATEVLLTLMNINEATAKVIAAEADSMASEGLRVLCLAYRTLQDDDFDRVDDRTYVEQQLSFAGLVGIYDPPRLESASAIKQCQTAGITVHMLTGDHLKTASTIAHEIGILGPHVVGSSSADAVMTASVFDKMTDAQLDQLEVLPLVLARCSPTTKLRMLDALHRRGKYCVMTGDGVNDSPALKGADVGIAMGLNGSDVSKEAADMVLTDDNFASIVSAIREGRRLFDNIRKFLLHLLISNIAQVILLLIGLAFEDRDGTSTFPLSPLEILFANLVSSSFLAIGLGLEEASADVMTRPPHSLKAGVFTKELIVDKFVYGTCMGSLCLASFCIVAYGVGDGDLGTDCNHSYNDTCDLPYRARGTAYSILTVLLSIMAWEAKHLDLSLFNMYPAEDSRKGLSFFSTVTKNKFLFWAVMAGLVTPFPIIYVPFINKVVFRHLPLTWEWGLVFGSVVIFVALVESWKAGKRYRKAKKVKKSGGVLVERVVVEEKGSSSSCELVLLFRTLPFHNINQRQVNGHRVAAPRTAYHAVWRSDTKYTLTMALNNGGRSTYANIRRLLLAMSQEEGQIYGAPPVKWVGGTALRGRNAPGTNPDVVGSSSTLSVVTKSRAYARSLSLPTSTRRSPTIIPPSPSSLDLDDFSLVGHFSTAVLPRFQLGEESIPVDWELVSKDVPLHQTVLAVARSHHSFLSKCTVSNTAVVRSKARHAAISSFRQRLALGVESDDAAQDLFTINVLLCMLDGMIEPSRDLNASMFHLKGGFAMLNRWSNTMTKMLQEQGLRAHLLSVFTTMDLVHAFLSGETPYFDPSIWRMFGNVQAWWGKLPDGDRFFSLLDIHTRMATLGSAVNSRPSGSAIPSFVEESISTFEAALQATQYGPEALVGADLSAQKWDTFCTFYQISGLIYLERALRQRTLDDDKVQALSQRGVALLANHVLPGMLSHCVILPILVIGAHCISLDDQRIITEALSPSLSYLSFGNLPMMDDFLKSVWAKDNMKASWKTMVAGIAAGTDWQSIVAEKRLLRNHLIDPFLQEKGVDDDTVTEVDGVEELAARIAGGKVKTCDVVKASILRACKAHKKSNCLTEIMFASALQRATELDTHLTTTTRPIGPLHGIPMSLKDQFDITGTDTTLGYVARSFQPATSNALLVDILQSLGAVVIAKTNLPQSIMWCETENPLFGLTTHPRDARLTPGGSSGGEGVLLAERGSMVGWGTDIGGSVRIPAHMMGLYALKPSSGRLPYEGCQVSTSGQEHVPSVVGPMARSLASIEQATRLVIGAKPWERDPTCHPLPWREEEYADIQTRPLVIGVMVDDGHVKVHPPVERVLLEAVKKLEAAGHITVAWTDEGHKECVDIMDRYYTADGGEDIRASVSAGGEPFLPHVENFITRAPAISVYEYWALNRQKRAAQKAYLEKWNRIRCPKTGRRVDVLLTPTMPHSSVPHRSCKWVGYTKVWNLLDYTVVVLPFGEVDRNVDLAKTEPSVAGYQARNETEAFNWALYDPEAMHGLPLSVQIIGQRLEEEKVLGAARVIEEVLRA</sequence>
<dbReference type="Gene3D" id="3.40.1110.10">
    <property type="entry name" value="Calcium-transporting ATPase, cytoplasmic domain N"/>
    <property type="match status" value="1"/>
</dbReference>
<evidence type="ECO:0000256" key="16">
    <source>
        <dbReference type="ARBA" id="ARBA00023065"/>
    </source>
</evidence>
<feature type="transmembrane region" description="Helical" evidence="24">
    <location>
        <begin position="894"/>
        <end position="916"/>
    </location>
</feature>
<evidence type="ECO:0000256" key="14">
    <source>
        <dbReference type="ARBA" id="ARBA00022989"/>
    </source>
</evidence>
<dbReference type="InterPro" id="IPR023298">
    <property type="entry name" value="ATPase_P-typ_TM_dom_sf"/>
</dbReference>
<evidence type="ECO:0000256" key="18">
    <source>
        <dbReference type="ARBA" id="ARBA00023201"/>
    </source>
</evidence>
<organism evidence="26 27">
    <name type="scientific">Zymoseptoria tritici ST99CH_1A5</name>
    <dbReference type="NCBI Taxonomy" id="1276529"/>
    <lineage>
        <taxon>Eukaryota</taxon>
        <taxon>Fungi</taxon>
        <taxon>Dikarya</taxon>
        <taxon>Ascomycota</taxon>
        <taxon>Pezizomycotina</taxon>
        <taxon>Dothideomycetes</taxon>
        <taxon>Dothideomycetidae</taxon>
        <taxon>Mycosphaerellales</taxon>
        <taxon>Mycosphaerellaceae</taxon>
        <taxon>Zymoseptoria</taxon>
    </lineage>
</organism>
<dbReference type="FunFam" id="3.40.50.1000:FF:000028">
    <property type="entry name" value="Calcium-transporting P-type ATPase, putative"/>
    <property type="match status" value="1"/>
</dbReference>
<comment type="subcellular location">
    <subcellularLocation>
        <location evidence="2">Cell membrane</location>
        <topology evidence="2">Multi-pass membrane protein</topology>
    </subcellularLocation>
</comment>
<feature type="domain" description="Cation-transporting P-type ATPase N-terminal" evidence="25">
    <location>
        <begin position="85"/>
        <end position="159"/>
    </location>
</feature>
<dbReference type="Gene3D" id="3.40.50.1000">
    <property type="entry name" value="HAD superfamily/HAD-like"/>
    <property type="match status" value="1"/>
</dbReference>
<dbReference type="Gene3D" id="2.70.150.10">
    <property type="entry name" value="Calcium-transporting ATPase, cytoplasmic transduction domain A"/>
    <property type="match status" value="1"/>
</dbReference>
<evidence type="ECO:0000256" key="24">
    <source>
        <dbReference type="SAM" id="Phobius"/>
    </source>
</evidence>
<dbReference type="Pfam" id="PF11951">
    <property type="entry name" value="Fungal_trans_2"/>
    <property type="match status" value="1"/>
</dbReference>
<evidence type="ECO:0000259" key="25">
    <source>
        <dbReference type="SMART" id="SM00831"/>
    </source>
</evidence>
<dbReference type="InterPro" id="IPR023631">
    <property type="entry name" value="Amidase_dom"/>
</dbReference>
<dbReference type="GO" id="GO:0006816">
    <property type="term" value="P:calcium ion transport"/>
    <property type="evidence" value="ECO:0007669"/>
    <property type="project" value="UniProtKB-ARBA"/>
</dbReference>
<dbReference type="GO" id="GO:0008554">
    <property type="term" value="F:P-type sodium transporter activity"/>
    <property type="evidence" value="ECO:0007669"/>
    <property type="project" value="UniProtKB-EC"/>
</dbReference>
<dbReference type="GO" id="GO:0046872">
    <property type="term" value="F:metal ion binding"/>
    <property type="evidence" value="ECO:0007669"/>
    <property type="project" value="UniProtKB-KW"/>
</dbReference>
<dbReference type="PROSITE" id="PS00571">
    <property type="entry name" value="AMIDASES"/>
    <property type="match status" value="1"/>
</dbReference>
<keyword evidence="6" id="KW-0633">Potassium transport</keyword>
<comment type="catalytic activity">
    <reaction evidence="21">
        <text>K(+)(in) + ATP + H2O = K(+)(out) + ADP + phosphate + H(+)</text>
        <dbReference type="Rhea" id="RHEA:75815"/>
        <dbReference type="ChEBI" id="CHEBI:15377"/>
        <dbReference type="ChEBI" id="CHEBI:15378"/>
        <dbReference type="ChEBI" id="CHEBI:29103"/>
        <dbReference type="ChEBI" id="CHEBI:30616"/>
        <dbReference type="ChEBI" id="CHEBI:43474"/>
        <dbReference type="ChEBI" id="CHEBI:456216"/>
    </reaction>
</comment>
<proteinExistence type="inferred from homology"/>
<evidence type="ECO:0000256" key="8">
    <source>
        <dbReference type="ARBA" id="ARBA00022723"/>
    </source>
</evidence>
<feature type="transmembrane region" description="Helical" evidence="24">
    <location>
        <begin position="377"/>
        <end position="403"/>
    </location>
</feature>
<evidence type="ECO:0000256" key="3">
    <source>
        <dbReference type="ARBA" id="ARBA00009199"/>
    </source>
</evidence>
<dbReference type="InterPro" id="IPR059000">
    <property type="entry name" value="ATPase_P-type_domA"/>
</dbReference>
<evidence type="ECO:0000256" key="2">
    <source>
        <dbReference type="ARBA" id="ARBA00004651"/>
    </source>
</evidence>
<dbReference type="NCBIfam" id="TIGR01523">
    <property type="entry name" value="ATPase-IID_K-Na"/>
    <property type="match status" value="1"/>
</dbReference>
<reference evidence="26 27" key="1">
    <citation type="submission" date="2016-10" db="EMBL/GenBank/DDBJ databases">
        <authorList>
            <person name="Varghese N."/>
        </authorList>
    </citation>
    <scope>NUCLEOTIDE SEQUENCE [LARGE SCALE GENOMIC DNA]</scope>
</reference>
<dbReference type="Pfam" id="PF08282">
    <property type="entry name" value="Hydrolase_3"/>
    <property type="match status" value="1"/>
</dbReference>
<dbReference type="InterPro" id="IPR004014">
    <property type="entry name" value="ATPase_P-typ_cation-transptr_N"/>
</dbReference>
<dbReference type="InterPro" id="IPR006414">
    <property type="entry name" value="P-type_ATPase_IID"/>
</dbReference>
<dbReference type="SFLD" id="SFLDF00027">
    <property type="entry name" value="p-type_atpase"/>
    <property type="match status" value="1"/>
</dbReference>
<evidence type="ECO:0000256" key="7">
    <source>
        <dbReference type="ARBA" id="ARBA00022692"/>
    </source>
</evidence>
<dbReference type="GO" id="GO:0006813">
    <property type="term" value="P:potassium ion transport"/>
    <property type="evidence" value="ECO:0007669"/>
    <property type="project" value="UniProtKB-KW"/>
</dbReference>
<dbReference type="Gene3D" id="3.90.1300.10">
    <property type="entry name" value="Amidase signature (AS) domain"/>
    <property type="match status" value="1"/>
</dbReference>
<keyword evidence="17 24" id="KW-0472">Membrane</keyword>
<feature type="transmembrane region" description="Helical" evidence="24">
    <location>
        <begin position="988"/>
        <end position="1009"/>
    </location>
</feature>
<protein>
    <recommendedName>
        <fullName evidence="20">P-type Na(+) transporter</fullName>
        <ecNumber evidence="20">7.2.2.3</ecNumber>
    </recommendedName>
</protein>
<dbReference type="InterPro" id="IPR018303">
    <property type="entry name" value="ATPase_P-typ_P_site"/>
</dbReference>